<comment type="caution">
    <text evidence="2">The sequence shown here is derived from an EMBL/GenBank/DDBJ whole genome shotgun (WGS) entry which is preliminary data.</text>
</comment>
<keyword evidence="3" id="KW-1185">Reference proteome</keyword>
<accession>A0A838XUD0</accession>
<dbReference type="GO" id="GO:0004029">
    <property type="term" value="F:aldehyde dehydrogenase (NAD+) activity"/>
    <property type="evidence" value="ECO:0007669"/>
    <property type="project" value="TreeGrafter"/>
</dbReference>
<name>A0A838XUD0_9HYPH</name>
<gene>
    <name evidence="2" type="ORF">H1W37_03295</name>
</gene>
<sequence length="296" mass="30869">MRIFLTGGTGTIGAPVLQSLISAGHDVLALARSPASAERLRAAGGAVLQGDIRAPQNWIGAVADCDTLVHTAATFDEDAVAAERRLVAALTALPAERASPLHVVYTGGVWLFPDSGGAPVAETAAFAPIPAFAHVANAIRSLLAQRHLAVSVVHPALVCGRDGGPLAEMRDAAESGQTFATRATPDTVWPLVDAGDLAALYLKVVEARRYRLQVIGCGISGVPVGSLVRLVSETLGLRLDLAQEEPPADLPPCQDVSAGYALSQAFSPERATRLTGWRPYHTDPAELVRALMPLCG</sequence>
<evidence type="ECO:0000313" key="3">
    <source>
        <dbReference type="Proteomes" id="UP000559404"/>
    </source>
</evidence>
<proteinExistence type="predicted"/>
<dbReference type="Pfam" id="PF01370">
    <property type="entry name" value="Epimerase"/>
    <property type="match status" value="1"/>
</dbReference>
<dbReference type="PANTHER" id="PTHR48079:SF6">
    <property type="entry name" value="NAD(P)-BINDING DOMAIN-CONTAINING PROTEIN-RELATED"/>
    <property type="match status" value="1"/>
</dbReference>
<dbReference type="EMBL" id="JACEON010000002">
    <property type="protein sequence ID" value="MBA4610664.1"/>
    <property type="molecule type" value="Genomic_DNA"/>
</dbReference>
<evidence type="ECO:0000259" key="1">
    <source>
        <dbReference type="Pfam" id="PF01370"/>
    </source>
</evidence>
<dbReference type="SUPFAM" id="SSF51735">
    <property type="entry name" value="NAD(P)-binding Rossmann-fold domains"/>
    <property type="match status" value="1"/>
</dbReference>
<reference evidence="2 3" key="1">
    <citation type="submission" date="2020-07" db="EMBL/GenBank/DDBJ databases">
        <authorList>
            <person name="Li M."/>
        </authorList>
    </citation>
    <scope>NUCLEOTIDE SEQUENCE [LARGE SCALE GENOMIC DNA]</scope>
    <source>
        <strain evidence="2 3">DSM 23284</strain>
    </source>
</reference>
<dbReference type="Proteomes" id="UP000559404">
    <property type="component" value="Unassembled WGS sequence"/>
</dbReference>
<dbReference type="Gene3D" id="3.40.50.720">
    <property type="entry name" value="NAD(P)-binding Rossmann-like Domain"/>
    <property type="match status" value="1"/>
</dbReference>
<dbReference type="GO" id="GO:0005737">
    <property type="term" value="C:cytoplasm"/>
    <property type="evidence" value="ECO:0007669"/>
    <property type="project" value="TreeGrafter"/>
</dbReference>
<dbReference type="InterPro" id="IPR036291">
    <property type="entry name" value="NAD(P)-bd_dom_sf"/>
</dbReference>
<evidence type="ECO:0000313" key="2">
    <source>
        <dbReference type="EMBL" id="MBA4610664.1"/>
    </source>
</evidence>
<dbReference type="AlphaFoldDB" id="A0A838XUD0"/>
<dbReference type="PANTHER" id="PTHR48079">
    <property type="entry name" value="PROTEIN YEEZ"/>
    <property type="match status" value="1"/>
</dbReference>
<organism evidence="2 3">
    <name type="scientific">Stappia taiwanensis</name>
    <dbReference type="NCBI Taxonomy" id="992267"/>
    <lineage>
        <taxon>Bacteria</taxon>
        <taxon>Pseudomonadati</taxon>
        <taxon>Pseudomonadota</taxon>
        <taxon>Alphaproteobacteria</taxon>
        <taxon>Hyphomicrobiales</taxon>
        <taxon>Stappiaceae</taxon>
        <taxon>Stappia</taxon>
    </lineage>
</organism>
<dbReference type="InterPro" id="IPR051783">
    <property type="entry name" value="NAD(P)-dependent_oxidoreduct"/>
</dbReference>
<reference evidence="2 3" key="2">
    <citation type="submission" date="2020-08" db="EMBL/GenBank/DDBJ databases">
        <title>Stappia taiwanensis sp. nov., isolated from a coastal thermal spring.</title>
        <authorList>
            <person name="Kampfer P."/>
        </authorList>
    </citation>
    <scope>NUCLEOTIDE SEQUENCE [LARGE SCALE GENOMIC DNA]</scope>
    <source>
        <strain evidence="2 3">DSM 23284</strain>
    </source>
</reference>
<feature type="domain" description="NAD-dependent epimerase/dehydratase" evidence="1">
    <location>
        <begin position="3"/>
        <end position="207"/>
    </location>
</feature>
<protein>
    <submittedName>
        <fullName evidence="2">NAD(P)H-binding protein</fullName>
    </submittedName>
</protein>
<dbReference type="InterPro" id="IPR001509">
    <property type="entry name" value="Epimerase_deHydtase"/>
</dbReference>
<dbReference type="RefSeq" id="WP_181758850.1">
    <property type="nucleotide sequence ID" value="NZ_BMCR01000002.1"/>
</dbReference>